<name>A0A0F6SJ41_9CAUD</name>
<evidence type="ECO:0000313" key="1">
    <source>
        <dbReference type="EMBL" id="AKF13543.1"/>
    </source>
</evidence>
<dbReference type="Proteomes" id="UP000202958">
    <property type="component" value="Segment"/>
</dbReference>
<accession>A0A0F6SJ41</accession>
<dbReference type="GeneID" id="26639015"/>
<reference evidence="1 2" key="1">
    <citation type="submission" date="2015-04" db="EMBL/GenBank/DDBJ databases">
        <authorList>
            <person name="Hodson T.S."/>
            <person name="Hyde J.R."/>
            <person name="Schouten J.T."/>
            <person name="Crockett J.T."/>
            <person name="Smith T.A."/>
            <person name="Merrill B.D."/>
            <person name="Crook M.B."/>
            <person name="Griffitts J.S."/>
            <person name="Burnett S.H."/>
            <person name="Grose J.H."/>
            <person name="Breakwell D.P."/>
        </authorList>
    </citation>
    <scope>NUCLEOTIDE SEQUENCE [LARGE SCALE GENOMIC DNA]</scope>
</reference>
<organism evidence="1 2">
    <name type="scientific">Sinorhizobium phage phiN3</name>
    <dbReference type="NCBI Taxonomy" id="1647405"/>
    <lineage>
        <taxon>Viruses</taxon>
        <taxon>Duplodnaviria</taxon>
        <taxon>Heunggongvirae</taxon>
        <taxon>Uroviricota</taxon>
        <taxon>Caudoviricetes</taxon>
        <taxon>Emdodecavirus</taxon>
        <taxon>Emdodecavirus N3</taxon>
    </lineage>
</organism>
<evidence type="ECO:0000313" key="2">
    <source>
        <dbReference type="Proteomes" id="UP000202958"/>
    </source>
</evidence>
<proteinExistence type="predicted"/>
<dbReference type="RefSeq" id="YP_009212520.1">
    <property type="nucleotide sequence ID" value="NC_028945.1"/>
</dbReference>
<protein>
    <submittedName>
        <fullName evidence="1">Uncharacterized protein</fullName>
    </submittedName>
</protein>
<dbReference type="KEGG" id="vg:26639015"/>
<gene>
    <name evidence="1" type="ORF">PHIN3_280</name>
</gene>
<dbReference type="EMBL" id="KR052482">
    <property type="protein sequence ID" value="AKF13543.1"/>
    <property type="molecule type" value="Genomic_DNA"/>
</dbReference>
<sequence length="92" mass="10483">MGIQQRVVEFSDFANSLDSGCLTEYKAGCMLIQLEAMPHLLDHFGCCMAFVQNCLRADGFSDRACYMVADYLKKLEWEPPEYIIEGEMVTLM</sequence>
<keyword evidence="2" id="KW-1185">Reference proteome</keyword>